<dbReference type="Gene3D" id="1.20.5.430">
    <property type="match status" value="1"/>
</dbReference>
<dbReference type="RefSeq" id="XP_066650016.1">
    <property type="nucleotide sequence ID" value="XM_066801984.1"/>
</dbReference>
<name>A0ABR1L2V9_9PEZI</name>
<feature type="compositionally biased region" description="Low complexity" evidence="2">
    <location>
        <begin position="7"/>
        <end position="20"/>
    </location>
</feature>
<keyword evidence="4" id="KW-1185">Reference proteome</keyword>
<sequence>MSDRVETTTPSSSDSESGSAELTAVVDDLLNQLSTKFQGISKELLDKSECRSAYFFRTPLPQLSSIEGIQFELGLWDFHGMPFISCLLLHHSTIIAFNFVKEQWTSFPPAP</sequence>
<evidence type="ECO:0000256" key="1">
    <source>
        <dbReference type="ARBA" id="ARBA00006349"/>
    </source>
</evidence>
<dbReference type="Proteomes" id="UP001360953">
    <property type="component" value="Unassembled WGS sequence"/>
</dbReference>
<evidence type="ECO:0000256" key="2">
    <source>
        <dbReference type="SAM" id="MobiDB-lite"/>
    </source>
</evidence>
<protein>
    <submittedName>
        <fullName evidence="3">Uncharacterized protein</fullName>
    </submittedName>
</protein>
<reference evidence="3 4" key="1">
    <citation type="submission" date="2024-04" db="EMBL/GenBank/DDBJ databases">
        <title>Phyllosticta paracitricarpa is synonymous to the EU quarantine fungus P. citricarpa based on phylogenomic analyses.</title>
        <authorList>
            <consortium name="Lawrence Berkeley National Laboratory"/>
            <person name="Van ingen-buijs V.A."/>
            <person name="Van westerhoven A.C."/>
            <person name="Haridas S."/>
            <person name="Skiadas P."/>
            <person name="Martin F."/>
            <person name="Groenewald J.Z."/>
            <person name="Crous P.W."/>
            <person name="Seidl M.F."/>
        </authorList>
    </citation>
    <scope>NUCLEOTIDE SEQUENCE [LARGE SCALE GENOMIC DNA]</scope>
    <source>
        <strain evidence="3 4">CPC 17464</strain>
    </source>
</reference>
<comment type="caution">
    <text evidence="3">The sequence shown here is derived from an EMBL/GenBank/DDBJ whole genome shotgun (WGS) entry which is preliminary data.</text>
</comment>
<dbReference type="EMBL" id="JBBPEH010000016">
    <property type="protein sequence ID" value="KAK7529566.1"/>
    <property type="molecule type" value="Genomic_DNA"/>
</dbReference>
<accession>A0ABR1L2V9</accession>
<feature type="region of interest" description="Disordered" evidence="2">
    <location>
        <begin position="1"/>
        <end position="20"/>
    </location>
</feature>
<dbReference type="Pfam" id="PF06825">
    <property type="entry name" value="HSBP1"/>
    <property type="match status" value="1"/>
</dbReference>
<evidence type="ECO:0000313" key="3">
    <source>
        <dbReference type="EMBL" id="KAK7529566.1"/>
    </source>
</evidence>
<gene>
    <name evidence="3" type="ORF">J3D65DRAFT_642381</name>
</gene>
<dbReference type="GeneID" id="92034890"/>
<proteinExistence type="inferred from homology"/>
<dbReference type="InterPro" id="IPR009643">
    <property type="entry name" value="HS1-bd"/>
</dbReference>
<evidence type="ECO:0000313" key="4">
    <source>
        <dbReference type="Proteomes" id="UP001360953"/>
    </source>
</evidence>
<organism evidence="3 4">
    <name type="scientific">Phyllosticta citribraziliensis</name>
    <dbReference type="NCBI Taxonomy" id="989973"/>
    <lineage>
        <taxon>Eukaryota</taxon>
        <taxon>Fungi</taxon>
        <taxon>Dikarya</taxon>
        <taxon>Ascomycota</taxon>
        <taxon>Pezizomycotina</taxon>
        <taxon>Dothideomycetes</taxon>
        <taxon>Dothideomycetes incertae sedis</taxon>
        <taxon>Botryosphaeriales</taxon>
        <taxon>Phyllostictaceae</taxon>
        <taxon>Phyllosticta</taxon>
    </lineage>
</organism>
<comment type="similarity">
    <text evidence="1">Belongs to the HSBP1 family.</text>
</comment>